<organism evidence="2 3">
    <name type="scientific">Ameiurus melas</name>
    <name type="common">Black bullhead</name>
    <name type="synonym">Silurus melas</name>
    <dbReference type="NCBI Taxonomy" id="219545"/>
    <lineage>
        <taxon>Eukaryota</taxon>
        <taxon>Metazoa</taxon>
        <taxon>Chordata</taxon>
        <taxon>Craniata</taxon>
        <taxon>Vertebrata</taxon>
        <taxon>Euteleostomi</taxon>
        <taxon>Actinopterygii</taxon>
        <taxon>Neopterygii</taxon>
        <taxon>Teleostei</taxon>
        <taxon>Ostariophysi</taxon>
        <taxon>Siluriformes</taxon>
        <taxon>Ictaluridae</taxon>
        <taxon>Ameiurus</taxon>
    </lineage>
</organism>
<gene>
    <name evidence="2" type="ORF">AMELA_G00134840</name>
</gene>
<keyword evidence="3" id="KW-1185">Reference proteome</keyword>
<accession>A0A7J6AM54</accession>
<dbReference type="Proteomes" id="UP000593565">
    <property type="component" value="Unassembled WGS sequence"/>
</dbReference>
<feature type="compositionally biased region" description="Polar residues" evidence="1">
    <location>
        <begin position="42"/>
        <end position="54"/>
    </location>
</feature>
<name>A0A7J6AM54_AMEME</name>
<reference evidence="2 3" key="1">
    <citation type="submission" date="2020-02" db="EMBL/GenBank/DDBJ databases">
        <title>A chromosome-scale genome assembly of the black bullhead catfish (Ameiurus melas).</title>
        <authorList>
            <person name="Wen M."/>
            <person name="Zham M."/>
            <person name="Cabau C."/>
            <person name="Klopp C."/>
            <person name="Donnadieu C."/>
            <person name="Roques C."/>
            <person name="Bouchez O."/>
            <person name="Lampietro C."/>
            <person name="Jouanno E."/>
            <person name="Herpin A."/>
            <person name="Louis A."/>
            <person name="Berthelot C."/>
            <person name="Parey E."/>
            <person name="Roest-Crollius H."/>
            <person name="Braasch I."/>
            <person name="Postlethwait J."/>
            <person name="Robinson-Rechavi M."/>
            <person name="Echchiki A."/>
            <person name="Begum T."/>
            <person name="Montfort J."/>
            <person name="Schartl M."/>
            <person name="Bobe J."/>
            <person name="Guiguen Y."/>
        </authorList>
    </citation>
    <scope>NUCLEOTIDE SEQUENCE [LARGE SCALE GENOMIC DNA]</scope>
    <source>
        <strain evidence="2">M_S1</strain>
        <tissue evidence="2">Blood</tissue>
    </source>
</reference>
<dbReference type="AlphaFoldDB" id="A0A7J6AM54"/>
<evidence type="ECO:0000313" key="3">
    <source>
        <dbReference type="Proteomes" id="UP000593565"/>
    </source>
</evidence>
<comment type="caution">
    <text evidence="2">The sequence shown here is derived from an EMBL/GenBank/DDBJ whole genome shotgun (WGS) entry which is preliminary data.</text>
</comment>
<sequence>MLACSWLGEPIRPLCSSCRPRTWRQWFSRSRVSAASDGNKGNRANTRTLKGQTS</sequence>
<evidence type="ECO:0000313" key="2">
    <source>
        <dbReference type="EMBL" id="KAF4082991.1"/>
    </source>
</evidence>
<protein>
    <submittedName>
        <fullName evidence="2">Uncharacterized protein</fullName>
    </submittedName>
</protein>
<feature type="region of interest" description="Disordered" evidence="1">
    <location>
        <begin position="31"/>
        <end position="54"/>
    </location>
</feature>
<dbReference type="EMBL" id="JAAGNN010000011">
    <property type="protein sequence ID" value="KAF4082991.1"/>
    <property type="molecule type" value="Genomic_DNA"/>
</dbReference>
<evidence type="ECO:0000256" key="1">
    <source>
        <dbReference type="SAM" id="MobiDB-lite"/>
    </source>
</evidence>
<proteinExistence type="predicted"/>